<dbReference type="Proteomes" id="UP000705508">
    <property type="component" value="Unassembled WGS sequence"/>
</dbReference>
<reference evidence="2" key="2">
    <citation type="journal article" date="2021" name="Sci. Rep.">
        <title>The distribution of antibiotic resistance genes in chicken gut microbiota commensals.</title>
        <authorList>
            <person name="Juricova H."/>
            <person name="Matiasovicova J."/>
            <person name="Kubasova T."/>
            <person name="Cejkova D."/>
            <person name="Rychlik I."/>
        </authorList>
    </citation>
    <scope>NUCLEOTIDE SEQUENCE</scope>
    <source>
        <strain evidence="2">An582</strain>
    </source>
</reference>
<sequence length="64" mass="7162">MEDYWKKFARSGAVRDYLEYRGMEMRAGDTETCESSLRAAGEAGVKKRGADNSDRDGTCDHPRG</sequence>
<name>A0A938XBK6_9CLOT</name>
<feature type="compositionally biased region" description="Basic and acidic residues" evidence="1">
    <location>
        <begin position="44"/>
        <end position="64"/>
    </location>
</feature>
<organism evidence="2 3">
    <name type="scientific">Mordavella massiliensis</name>
    <dbReference type="NCBI Taxonomy" id="1871024"/>
    <lineage>
        <taxon>Bacteria</taxon>
        <taxon>Bacillati</taxon>
        <taxon>Bacillota</taxon>
        <taxon>Clostridia</taxon>
        <taxon>Eubacteriales</taxon>
        <taxon>Clostridiaceae</taxon>
        <taxon>Mordavella</taxon>
    </lineage>
</organism>
<evidence type="ECO:0000256" key="1">
    <source>
        <dbReference type="SAM" id="MobiDB-lite"/>
    </source>
</evidence>
<evidence type="ECO:0000313" key="2">
    <source>
        <dbReference type="EMBL" id="MBM6948456.1"/>
    </source>
</evidence>
<evidence type="ECO:0000313" key="3">
    <source>
        <dbReference type="Proteomes" id="UP000705508"/>
    </source>
</evidence>
<feature type="region of interest" description="Disordered" evidence="1">
    <location>
        <begin position="37"/>
        <end position="64"/>
    </location>
</feature>
<dbReference type="AlphaFoldDB" id="A0A938XBK6"/>
<accession>A0A938XBK6</accession>
<dbReference type="EMBL" id="JACJKS010000008">
    <property type="protein sequence ID" value="MBM6948456.1"/>
    <property type="molecule type" value="Genomic_DNA"/>
</dbReference>
<gene>
    <name evidence="2" type="ORF">H6A20_07265</name>
</gene>
<reference evidence="2" key="1">
    <citation type="submission" date="2020-08" db="EMBL/GenBank/DDBJ databases">
        <authorList>
            <person name="Cejkova D."/>
            <person name="Kubasova T."/>
            <person name="Jahodarova E."/>
            <person name="Rychlik I."/>
        </authorList>
    </citation>
    <scope>NUCLEOTIDE SEQUENCE</scope>
    <source>
        <strain evidence="2">An582</strain>
    </source>
</reference>
<protein>
    <submittedName>
        <fullName evidence="2">Uncharacterized protein</fullName>
    </submittedName>
</protein>
<dbReference type="RefSeq" id="WP_204906468.1">
    <property type="nucleotide sequence ID" value="NZ_JACJKS010000008.1"/>
</dbReference>
<proteinExistence type="predicted"/>
<comment type="caution">
    <text evidence="2">The sequence shown here is derived from an EMBL/GenBank/DDBJ whole genome shotgun (WGS) entry which is preliminary data.</text>
</comment>